<evidence type="ECO:0000256" key="3">
    <source>
        <dbReference type="SAM" id="SignalP"/>
    </source>
</evidence>
<evidence type="ECO:0000256" key="2">
    <source>
        <dbReference type="SAM" id="Coils"/>
    </source>
</evidence>
<dbReference type="PROSITE" id="PS51257">
    <property type="entry name" value="PROKAR_LIPOPROTEIN"/>
    <property type="match status" value="1"/>
</dbReference>
<feature type="chain" id="PRO_5014705028" evidence="3">
    <location>
        <begin position="29"/>
        <end position="482"/>
    </location>
</feature>
<dbReference type="Pfam" id="PF02321">
    <property type="entry name" value="OEP"/>
    <property type="match status" value="2"/>
</dbReference>
<evidence type="ECO:0000256" key="1">
    <source>
        <dbReference type="ARBA" id="ARBA00007613"/>
    </source>
</evidence>
<dbReference type="AlphaFoldDB" id="A0A2N7JKP1"/>
<sequence length="482" mass="52473">MKLNLPLKHSLISLALIGLIGCTTTSQADYVSLAEQNTNQTQQTLLAQLIQQASAEQAFNKQPSNKQALEAENLQLTDLVNTPELDLYIERALQNSPSLQQSITALKIAYAQQGVTSGDRLPTVDASFSGKADEGTNGSSTTETYTTEVTVGWELDLWQKLADTNNAALKDIATSQANLQGAQDLLVASVMRGWLDISLKQQLVDIETQRLVILENNEELVLERYRAGLGSLEDLDNAKTSSASTQATLADYREQLAQSRRELVLLTGQWSGESDQASLAELGSFPTIINPLDNMPTQDLAGRPDLQAAFFNIEAETLRADAAYKAMLPSISLSASLTDMAESPSEALLTGPLWSALGQVSAPLFQGGKLKAQAEIADLTTETSYWAYQETLLSAVNEVENAMGQESSLTLQQQHLTNALVSAQRSFTSYEEKYRQGLVDIFDLLTVQQQTYDLEAQLTQTIYNRLVNRIDLGLALGLGVSS</sequence>
<dbReference type="Gene3D" id="2.20.200.10">
    <property type="entry name" value="Outer membrane efflux proteins (OEP)"/>
    <property type="match status" value="1"/>
</dbReference>
<organism evidence="4 5">
    <name type="scientific">Vibrio splendidus</name>
    <dbReference type="NCBI Taxonomy" id="29497"/>
    <lineage>
        <taxon>Bacteria</taxon>
        <taxon>Pseudomonadati</taxon>
        <taxon>Pseudomonadota</taxon>
        <taxon>Gammaproteobacteria</taxon>
        <taxon>Vibrionales</taxon>
        <taxon>Vibrionaceae</taxon>
        <taxon>Vibrio</taxon>
    </lineage>
</organism>
<protein>
    <submittedName>
        <fullName evidence="4">RND transporter</fullName>
    </submittedName>
</protein>
<dbReference type="EMBL" id="MCZF01000283">
    <property type="protein sequence ID" value="PMM41515.1"/>
    <property type="molecule type" value="Genomic_DNA"/>
</dbReference>
<accession>A0A2N7JKP1</accession>
<dbReference type="InterPro" id="IPR010131">
    <property type="entry name" value="MdtP/NodT-like"/>
</dbReference>
<name>A0A2N7JKP1_VIBSP</name>
<comment type="caution">
    <text evidence="4">The sequence shown here is derived from an EMBL/GenBank/DDBJ whole genome shotgun (WGS) entry which is preliminary data.</text>
</comment>
<feature type="signal peptide" evidence="3">
    <location>
        <begin position="1"/>
        <end position="28"/>
    </location>
</feature>
<comment type="similarity">
    <text evidence="1">Belongs to the outer membrane factor (OMF) (TC 1.B.17) family.</text>
</comment>
<evidence type="ECO:0000313" key="4">
    <source>
        <dbReference type="EMBL" id="PMM41515.1"/>
    </source>
</evidence>
<dbReference type="GO" id="GO:0015562">
    <property type="term" value="F:efflux transmembrane transporter activity"/>
    <property type="evidence" value="ECO:0007669"/>
    <property type="project" value="InterPro"/>
</dbReference>
<dbReference type="Gene3D" id="1.20.1600.10">
    <property type="entry name" value="Outer membrane efflux proteins (OEP)"/>
    <property type="match status" value="1"/>
</dbReference>
<evidence type="ECO:0000313" key="5">
    <source>
        <dbReference type="Proteomes" id="UP000235533"/>
    </source>
</evidence>
<dbReference type="PANTHER" id="PTHR30203:SF32">
    <property type="entry name" value="CATION EFFLUX SYSTEM PROTEIN CUSC"/>
    <property type="match status" value="1"/>
</dbReference>
<reference evidence="5" key="1">
    <citation type="submission" date="2016-07" db="EMBL/GenBank/DDBJ databases">
        <title>Nontailed viruses are major unrecognized killers of bacteria in the ocean.</title>
        <authorList>
            <person name="Kauffman K."/>
            <person name="Hussain F."/>
            <person name="Yang J."/>
            <person name="Arevalo P."/>
            <person name="Brown J."/>
            <person name="Cutler M."/>
            <person name="Kelly L."/>
            <person name="Polz M.F."/>
        </authorList>
    </citation>
    <scope>NUCLEOTIDE SEQUENCE [LARGE SCALE GENOMIC DNA]</scope>
    <source>
        <strain evidence="5">10N.261.48.B5</strain>
    </source>
</reference>
<dbReference type="Proteomes" id="UP000235533">
    <property type="component" value="Unassembled WGS sequence"/>
</dbReference>
<keyword evidence="3" id="KW-0732">Signal</keyword>
<gene>
    <name evidence="4" type="ORF">BCT54_01285</name>
</gene>
<keyword evidence="2" id="KW-0175">Coiled coil</keyword>
<feature type="coiled-coil region" evidence="2">
    <location>
        <begin position="242"/>
        <end position="269"/>
    </location>
</feature>
<dbReference type="RefSeq" id="WP_102553721.1">
    <property type="nucleotide sequence ID" value="NZ_MCZF01000283.1"/>
</dbReference>
<dbReference type="PANTHER" id="PTHR30203">
    <property type="entry name" value="OUTER MEMBRANE CATION EFFLUX PROTEIN"/>
    <property type="match status" value="1"/>
</dbReference>
<dbReference type="InterPro" id="IPR003423">
    <property type="entry name" value="OMP_efflux"/>
</dbReference>
<dbReference type="SUPFAM" id="SSF56954">
    <property type="entry name" value="Outer membrane efflux proteins (OEP)"/>
    <property type="match status" value="1"/>
</dbReference>
<proteinExistence type="inferred from homology"/>